<name>A0AAW9PVY2_9CYAN</name>
<comment type="caution">
    <text evidence="1">The sequence shown here is derived from an EMBL/GenBank/DDBJ whole genome shotgun (WGS) entry which is preliminary data.</text>
</comment>
<sequence>MQNSNTQPKPKVSRGFLLTLGVLAVLAAISKPAIQWGKAQYDAYKASTTDLTATNTKYAYLRACLRSLG</sequence>
<reference evidence="1" key="1">
    <citation type="submission" date="2024-01" db="EMBL/GenBank/DDBJ databases">
        <title>Bank of Algae and Cyanobacteria of the Azores (BACA) strain genomes.</title>
        <authorList>
            <person name="Luz R."/>
            <person name="Cordeiro R."/>
            <person name="Fonseca A."/>
            <person name="Goncalves V."/>
        </authorList>
    </citation>
    <scope>NUCLEOTIDE SEQUENCE</scope>
    <source>
        <strain evidence="1">BACA0141</strain>
    </source>
</reference>
<evidence type="ECO:0000313" key="2">
    <source>
        <dbReference type="Proteomes" id="UP001333818"/>
    </source>
</evidence>
<proteinExistence type="predicted"/>
<gene>
    <name evidence="1" type="ORF">V2H45_23335</name>
</gene>
<accession>A0AAW9PVY2</accession>
<dbReference type="RefSeq" id="WP_330486116.1">
    <property type="nucleotide sequence ID" value="NZ_JAZBJZ010000157.1"/>
</dbReference>
<dbReference type="AlphaFoldDB" id="A0AAW9PVY2"/>
<dbReference type="EMBL" id="JAZBJZ010000157">
    <property type="protein sequence ID" value="MEE3719679.1"/>
    <property type="molecule type" value="Genomic_DNA"/>
</dbReference>
<dbReference type="Proteomes" id="UP001333818">
    <property type="component" value="Unassembled WGS sequence"/>
</dbReference>
<keyword evidence="2" id="KW-1185">Reference proteome</keyword>
<organism evidence="1 2">
    <name type="scientific">Tumidithrix elongata BACA0141</name>
    <dbReference type="NCBI Taxonomy" id="2716417"/>
    <lineage>
        <taxon>Bacteria</taxon>
        <taxon>Bacillati</taxon>
        <taxon>Cyanobacteriota</taxon>
        <taxon>Cyanophyceae</taxon>
        <taxon>Pseudanabaenales</taxon>
        <taxon>Pseudanabaenaceae</taxon>
        <taxon>Tumidithrix</taxon>
        <taxon>Tumidithrix elongata</taxon>
    </lineage>
</organism>
<protein>
    <submittedName>
        <fullName evidence="1">Uncharacterized protein</fullName>
    </submittedName>
</protein>
<evidence type="ECO:0000313" key="1">
    <source>
        <dbReference type="EMBL" id="MEE3719679.1"/>
    </source>
</evidence>